<reference evidence="1" key="1">
    <citation type="submission" date="2021-05" db="EMBL/GenBank/DDBJ databases">
        <authorList>
            <person name="Pan Q."/>
            <person name="Jouanno E."/>
            <person name="Zahm M."/>
            <person name="Klopp C."/>
            <person name="Cabau C."/>
            <person name="Louis A."/>
            <person name="Berthelot C."/>
            <person name="Parey E."/>
            <person name="Roest Crollius H."/>
            <person name="Montfort J."/>
            <person name="Robinson-Rechavi M."/>
            <person name="Bouchez O."/>
            <person name="Lampietro C."/>
            <person name="Lopez Roques C."/>
            <person name="Donnadieu C."/>
            <person name="Postlethwait J."/>
            <person name="Bobe J."/>
            <person name="Dillon D."/>
            <person name="Chandos A."/>
            <person name="von Hippel F."/>
            <person name="Guiguen Y."/>
        </authorList>
    </citation>
    <scope>NUCLEOTIDE SEQUENCE</scope>
    <source>
        <strain evidence="1">YG-Jan2019</strain>
    </source>
</reference>
<name>A0ACC2FDS4_DALPE</name>
<keyword evidence="2" id="KW-1185">Reference proteome</keyword>
<protein>
    <submittedName>
        <fullName evidence="1">Uncharacterized protein</fullName>
    </submittedName>
</protein>
<gene>
    <name evidence="1" type="ORF">DPEC_G00305440</name>
</gene>
<evidence type="ECO:0000313" key="2">
    <source>
        <dbReference type="Proteomes" id="UP001157502"/>
    </source>
</evidence>
<dbReference type="EMBL" id="CM055756">
    <property type="protein sequence ID" value="KAJ7989524.1"/>
    <property type="molecule type" value="Genomic_DNA"/>
</dbReference>
<accession>A0ACC2FDS4</accession>
<proteinExistence type="predicted"/>
<organism evidence="1 2">
    <name type="scientific">Dallia pectoralis</name>
    <name type="common">Alaska blackfish</name>
    <dbReference type="NCBI Taxonomy" id="75939"/>
    <lineage>
        <taxon>Eukaryota</taxon>
        <taxon>Metazoa</taxon>
        <taxon>Chordata</taxon>
        <taxon>Craniata</taxon>
        <taxon>Vertebrata</taxon>
        <taxon>Euteleostomi</taxon>
        <taxon>Actinopterygii</taxon>
        <taxon>Neopterygii</taxon>
        <taxon>Teleostei</taxon>
        <taxon>Protacanthopterygii</taxon>
        <taxon>Esociformes</taxon>
        <taxon>Umbridae</taxon>
        <taxon>Dallia</taxon>
    </lineage>
</organism>
<dbReference type="Proteomes" id="UP001157502">
    <property type="component" value="Chromosome 29"/>
</dbReference>
<evidence type="ECO:0000313" key="1">
    <source>
        <dbReference type="EMBL" id="KAJ7989524.1"/>
    </source>
</evidence>
<comment type="caution">
    <text evidence="1">The sequence shown here is derived from an EMBL/GenBank/DDBJ whole genome shotgun (WGS) entry which is preliminary data.</text>
</comment>
<sequence length="71" mass="8171">MFQDHEGDHSTISTRAFFSGLVVWTHVGELDATTLLGDRPHNKYDVTPVSNWTRLMIWDFWKIPGNLGNLK</sequence>